<keyword evidence="1" id="KW-0812">Transmembrane</keyword>
<name>A0A0D2TED7_GOSRA</name>
<accession>A0A0D2TED7</accession>
<dbReference type="EMBL" id="CM001746">
    <property type="protein sequence ID" value="KJB42035.1"/>
    <property type="molecule type" value="Genomic_DNA"/>
</dbReference>
<dbReference type="OMA" id="CCWGIVI"/>
<reference evidence="2 3" key="1">
    <citation type="journal article" date="2012" name="Nature">
        <title>Repeated polyploidization of Gossypium genomes and the evolution of spinnable cotton fibres.</title>
        <authorList>
            <person name="Paterson A.H."/>
            <person name="Wendel J.F."/>
            <person name="Gundlach H."/>
            <person name="Guo H."/>
            <person name="Jenkins J."/>
            <person name="Jin D."/>
            <person name="Llewellyn D."/>
            <person name="Showmaker K.C."/>
            <person name="Shu S."/>
            <person name="Udall J."/>
            <person name="Yoo M.J."/>
            <person name="Byers R."/>
            <person name="Chen W."/>
            <person name="Doron-Faigenboim A."/>
            <person name="Duke M.V."/>
            <person name="Gong L."/>
            <person name="Grimwood J."/>
            <person name="Grover C."/>
            <person name="Grupp K."/>
            <person name="Hu G."/>
            <person name="Lee T.H."/>
            <person name="Li J."/>
            <person name="Lin L."/>
            <person name="Liu T."/>
            <person name="Marler B.S."/>
            <person name="Page J.T."/>
            <person name="Roberts A.W."/>
            <person name="Romanel E."/>
            <person name="Sanders W.S."/>
            <person name="Szadkowski E."/>
            <person name="Tan X."/>
            <person name="Tang H."/>
            <person name="Xu C."/>
            <person name="Wang J."/>
            <person name="Wang Z."/>
            <person name="Zhang D."/>
            <person name="Zhang L."/>
            <person name="Ashrafi H."/>
            <person name="Bedon F."/>
            <person name="Bowers J.E."/>
            <person name="Brubaker C.L."/>
            <person name="Chee P.W."/>
            <person name="Das S."/>
            <person name="Gingle A.R."/>
            <person name="Haigler C.H."/>
            <person name="Harker D."/>
            <person name="Hoffmann L.V."/>
            <person name="Hovav R."/>
            <person name="Jones D.C."/>
            <person name="Lemke C."/>
            <person name="Mansoor S."/>
            <person name="ur Rahman M."/>
            <person name="Rainville L.N."/>
            <person name="Rambani A."/>
            <person name="Reddy U.K."/>
            <person name="Rong J.K."/>
            <person name="Saranga Y."/>
            <person name="Scheffler B.E."/>
            <person name="Scheffler J.A."/>
            <person name="Stelly D.M."/>
            <person name="Triplett B.A."/>
            <person name="Van Deynze A."/>
            <person name="Vaslin M.F."/>
            <person name="Waghmare V.N."/>
            <person name="Walford S.A."/>
            <person name="Wright R.J."/>
            <person name="Zaki E.A."/>
            <person name="Zhang T."/>
            <person name="Dennis E.S."/>
            <person name="Mayer K.F."/>
            <person name="Peterson D.G."/>
            <person name="Rokhsar D.S."/>
            <person name="Wang X."/>
            <person name="Schmutz J."/>
        </authorList>
    </citation>
    <scope>NUCLEOTIDE SEQUENCE [LARGE SCALE GENOMIC DNA]</scope>
</reference>
<dbReference type="AlphaFoldDB" id="A0A0D2TED7"/>
<proteinExistence type="predicted"/>
<sequence>MGIAAASSVVVGLGYCGDAIWVLTGFCNSGVRAWLMVDCCWGIVILWVVRKAGHKVIALNSFSHTPSGEESIDGNMN</sequence>
<feature type="transmembrane region" description="Helical" evidence="1">
    <location>
        <begin position="32"/>
        <end position="49"/>
    </location>
</feature>
<organism evidence="2 3">
    <name type="scientific">Gossypium raimondii</name>
    <name type="common">Peruvian cotton</name>
    <name type="synonym">Gossypium klotzschianum subsp. raimondii</name>
    <dbReference type="NCBI Taxonomy" id="29730"/>
    <lineage>
        <taxon>Eukaryota</taxon>
        <taxon>Viridiplantae</taxon>
        <taxon>Streptophyta</taxon>
        <taxon>Embryophyta</taxon>
        <taxon>Tracheophyta</taxon>
        <taxon>Spermatophyta</taxon>
        <taxon>Magnoliopsida</taxon>
        <taxon>eudicotyledons</taxon>
        <taxon>Gunneridae</taxon>
        <taxon>Pentapetalae</taxon>
        <taxon>rosids</taxon>
        <taxon>malvids</taxon>
        <taxon>Malvales</taxon>
        <taxon>Malvaceae</taxon>
        <taxon>Malvoideae</taxon>
        <taxon>Gossypium</taxon>
    </lineage>
</organism>
<evidence type="ECO:0008006" key="4">
    <source>
        <dbReference type="Google" id="ProtNLM"/>
    </source>
</evidence>
<keyword evidence="3" id="KW-1185">Reference proteome</keyword>
<dbReference type="Proteomes" id="UP000032304">
    <property type="component" value="Chromosome 7"/>
</dbReference>
<evidence type="ECO:0000256" key="1">
    <source>
        <dbReference type="SAM" id="Phobius"/>
    </source>
</evidence>
<protein>
    <recommendedName>
        <fullName evidence="4">Transmembrane protein</fullName>
    </recommendedName>
</protein>
<keyword evidence="1" id="KW-0472">Membrane</keyword>
<evidence type="ECO:0000313" key="2">
    <source>
        <dbReference type="EMBL" id="KJB42035.1"/>
    </source>
</evidence>
<evidence type="ECO:0000313" key="3">
    <source>
        <dbReference type="Proteomes" id="UP000032304"/>
    </source>
</evidence>
<dbReference type="Gramene" id="KJB42035">
    <property type="protein sequence ID" value="KJB42035"/>
    <property type="gene ID" value="B456_007G133600"/>
</dbReference>
<gene>
    <name evidence="2" type="ORF">B456_007G133600</name>
</gene>
<keyword evidence="1" id="KW-1133">Transmembrane helix</keyword>